<comment type="caution">
    <text evidence="9">The sequence shown here is derived from an EMBL/GenBank/DDBJ whole genome shotgun (WGS) entry which is preliminary data.</text>
</comment>
<keyword evidence="10" id="KW-1185">Reference proteome</keyword>
<dbReference type="GO" id="GO:0005506">
    <property type="term" value="F:iron ion binding"/>
    <property type="evidence" value="ECO:0007669"/>
    <property type="project" value="InterPro"/>
</dbReference>
<evidence type="ECO:0000256" key="1">
    <source>
        <dbReference type="ARBA" id="ARBA00001971"/>
    </source>
</evidence>
<dbReference type="PANTHER" id="PTHR24291">
    <property type="entry name" value="CYTOCHROME P450 FAMILY 4"/>
    <property type="match status" value="1"/>
</dbReference>
<dbReference type="InterPro" id="IPR050196">
    <property type="entry name" value="Cytochrome_P450_Monoox"/>
</dbReference>
<evidence type="ECO:0008006" key="11">
    <source>
        <dbReference type="Google" id="ProtNLM"/>
    </source>
</evidence>
<keyword evidence="4" id="KW-0479">Metal-binding</keyword>
<gene>
    <name evidence="9" type="ORF">CEXT_661861</name>
</gene>
<evidence type="ECO:0000256" key="4">
    <source>
        <dbReference type="ARBA" id="ARBA00022617"/>
    </source>
</evidence>
<keyword evidence="6" id="KW-0408">Iron</keyword>
<evidence type="ECO:0000256" key="7">
    <source>
        <dbReference type="ARBA" id="ARBA00023033"/>
    </source>
</evidence>
<evidence type="ECO:0000256" key="3">
    <source>
        <dbReference type="ARBA" id="ARBA00010617"/>
    </source>
</evidence>
<name>A0AAV4Y0P2_CAEEX</name>
<evidence type="ECO:0000313" key="10">
    <source>
        <dbReference type="Proteomes" id="UP001054945"/>
    </source>
</evidence>
<proteinExistence type="inferred from homology"/>
<dbReference type="Gene3D" id="1.10.630.10">
    <property type="entry name" value="Cytochrome P450"/>
    <property type="match status" value="1"/>
</dbReference>
<keyword evidence="5" id="KW-0256">Endoplasmic reticulum</keyword>
<evidence type="ECO:0000256" key="8">
    <source>
        <dbReference type="ARBA" id="ARBA00023136"/>
    </source>
</evidence>
<evidence type="ECO:0000256" key="6">
    <source>
        <dbReference type="ARBA" id="ARBA00023004"/>
    </source>
</evidence>
<sequence>MDFILFVTSGKKNALHLTVERKKKRIIQKSDFHDFFKPFAGNGIFTCDSSQWKGRRKLLAPCFQSSMFKGYLTVFNEHAQKLVEFLHEETGKEFTCETISVLLGYTVR</sequence>
<dbReference type="AlphaFoldDB" id="A0AAV4Y0P2"/>
<organism evidence="9 10">
    <name type="scientific">Caerostris extrusa</name>
    <name type="common">Bark spider</name>
    <name type="synonym">Caerostris bankana</name>
    <dbReference type="NCBI Taxonomy" id="172846"/>
    <lineage>
        <taxon>Eukaryota</taxon>
        <taxon>Metazoa</taxon>
        <taxon>Ecdysozoa</taxon>
        <taxon>Arthropoda</taxon>
        <taxon>Chelicerata</taxon>
        <taxon>Arachnida</taxon>
        <taxon>Araneae</taxon>
        <taxon>Araneomorphae</taxon>
        <taxon>Entelegynae</taxon>
        <taxon>Araneoidea</taxon>
        <taxon>Araneidae</taxon>
        <taxon>Caerostris</taxon>
    </lineage>
</organism>
<dbReference type="SUPFAM" id="SSF48264">
    <property type="entry name" value="Cytochrome P450"/>
    <property type="match status" value="1"/>
</dbReference>
<dbReference type="InterPro" id="IPR001128">
    <property type="entry name" value="Cyt_P450"/>
</dbReference>
<dbReference type="Proteomes" id="UP001054945">
    <property type="component" value="Unassembled WGS sequence"/>
</dbReference>
<reference evidence="9 10" key="1">
    <citation type="submission" date="2021-06" db="EMBL/GenBank/DDBJ databases">
        <title>Caerostris extrusa draft genome.</title>
        <authorList>
            <person name="Kono N."/>
            <person name="Arakawa K."/>
        </authorList>
    </citation>
    <scope>NUCLEOTIDE SEQUENCE [LARGE SCALE GENOMIC DNA]</scope>
</reference>
<comment type="cofactor">
    <cofactor evidence="1">
        <name>heme</name>
        <dbReference type="ChEBI" id="CHEBI:30413"/>
    </cofactor>
</comment>
<dbReference type="GO" id="GO:0005789">
    <property type="term" value="C:endoplasmic reticulum membrane"/>
    <property type="evidence" value="ECO:0007669"/>
    <property type="project" value="UniProtKB-SubCell"/>
</dbReference>
<keyword evidence="8" id="KW-0472">Membrane</keyword>
<dbReference type="GO" id="GO:0004497">
    <property type="term" value="F:monooxygenase activity"/>
    <property type="evidence" value="ECO:0007669"/>
    <property type="project" value="UniProtKB-KW"/>
</dbReference>
<accession>A0AAV4Y0P2</accession>
<dbReference type="PANTHER" id="PTHR24291:SF189">
    <property type="entry name" value="CYTOCHROME P450 4C3-RELATED"/>
    <property type="match status" value="1"/>
</dbReference>
<dbReference type="EMBL" id="BPLR01001080">
    <property type="protein sequence ID" value="GIY99724.1"/>
    <property type="molecule type" value="Genomic_DNA"/>
</dbReference>
<dbReference type="Pfam" id="PF00067">
    <property type="entry name" value="p450"/>
    <property type="match status" value="1"/>
</dbReference>
<keyword evidence="7" id="KW-0503">Monooxygenase</keyword>
<evidence type="ECO:0000256" key="5">
    <source>
        <dbReference type="ARBA" id="ARBA00022824"/>
    </source>
</evidence>
<dbReference type="InterPro" id="IPR036396">
    <property type="entry name" value="Cyt_P450_sf"/>
</dbReference>
<evidence type="ECO:0000256" key="2">
    <source>
        <dbReference type="ARBA" id="ARBA00004586"/>
    </source>
</evidence>
<keyword evidence="4" id="KW-0349">Heme</keyword>
<keyword evidence="7" id="KW-0560">Oxidoreductase</keyword>
<comment type="subcellular location">
    <subcellularLocation>
        <location evidence="2">Endoplasmic reticulum membrane</location>
    </subcellularLocation>
</comment>
<evidence type="ECO:0000313" key="9">
    <source>
        <dbReference type="EMBL" id="GIY99724.1"/>
    </source>
</evidence>
<dbReference type="GO" id="GO:0020037">
    <property type="term" value="F:heme binding"/>
    <property type="evidence" value="ECO:0007669"/>
    <property type="project" value="InterPro"/>
</dbReference>
<dbReference type="GO" id="GO:0016705">
    <property type="term" value="F:oxidoreductase activity, acting on paired donors, with incorporation or reduction of molecular oxygen"/>
    <property type="evidence" value="ECO:0007669"/>
    <property type="project" value="InterPro"/>
</dbReference>
<protein>
    <recommendedName>
        <fullName evidence="11">Cytochrome P450</fullName>
    </recommendedName>
</protein>
<comment type="similarity">
    <text evidence="3">Belongs to the cytochrome P450 family.</text>
</comment>